<proteinExistence type="inferred from homology"/>
<gene>
    <name evidence="9" type="primary">hmuU</name>
    <name evidence="9" type="ORF">BWY73_01418</name>
</gene>
<evidence type="ECO:0000256" key="6">
    <source>
        <dbReference type="ARBA" id="ARBA00022989"/>
    </source>
</evidence>
<evidence type="ECO:0000313" key="9">
    <source>
        <dbReference type="EMBL" id="OPZ89920.1"/>
    </source>
</evidence>
<keyword evidence="6 8" id="KW-1133">Transmembrane helix</keyword>
<dbReference type="InterPro" id="IPR000522">
    <property type="entry name" value="ABC_transptr_permease_BtuC"/>
</dbReference>
<accession>A0A1V5MAG9</accession>
<evidence type="ECO:0000256" key="3">
    <source>
        <dbReference type="ARBA" id="ARBA00022448"/>
    </source>
</evidence>
<evidence type="ECO:0000256" key="7">
    <source>
        <dbReference type="ARBA" id="ARBA00023136"/>
    </source>
</evidence>
<dbReference type="GO" id="GO:0022857">
    <property type="term" value="F:transmembrane transporter activity"/>
    <property type="evidence" value="ECO:0007669"/>
    <property type="project" value="InterPro"/>
</dbReference>
<feature type="transmembrane region" description="Helical" evidence="8">
    <location>
        <begin position="64"/>
        <end position="86"/>
    </location>
</feature>
<dbReference type="Pfam" id="PF01032">
    <property type="entry name" value="FecCD"/>
    <property type="match status" value="1"/>
</dbReference>
<keyword evidence="5 8" id="KW-0812">Transmembrane</keyword>
<feature type="transmembrane region" description="Helical" evidence="8">
    <location>
        <begin position="177"/>
        <end position="194"/>
    </location>
</feature>
<feature type="transmembrane region" description="Helical" evidence="8">
    <location>
        <begin position="146"/>
        <end position="165"/>
    </location>
</feature>
<dbReference type="SUPFAM" id="SSF81345">
    <property type="entry name" value="ABC transporter involved in vitamin B12 uptake, BtuC"/>
    <property type="match status" value="1"/>
</dbReference>
<feature type="transmembrane region" description="Helical" evidence="8">
    <location>
        <begin position="107"/>
        <end position="134"/>
    </location>
</feature>
<dbReference type="CDD" id="cd06550">
    <property type="entry name" value="TM_ABC_iron-siderophores_like"/>
    <property type="match status" value="1"/>
</dbReference>
<reference evidence="9" key="1">
    <citation type="submission" date="2017-02" db="EMBL/GenBank/DDBJ databases">
        <title>Delving into the versatile metabolic prowess of the omnipresent phylum Bacteroidetes.</title>
        <authorList>
            <person name="Nobu M.K."/>
            <person name="Mei R."/>
            <person name="Narihiro T."/>
            <person name="Kuroda K."/>
            <person name="Liu W.-T."/>
        </authorList>
    </citation>
    <scope>NUCLEOTIDE SEQUENCE</scope>
    <source>
        <strain evidence="9">ADurb.Bin417</strain>
    </source>
</reference>
<keyword evidence="7 8" id="KW-0472">Membrane</keyword>
<dbReference type="Proteomes" id="UP000485484">
    <property type="component" value="Unassembled WGS sequence"/>
</dbReference>
<evidence type="ECO:0000256" key="5">
    <source>
        <dbReference type="ARBA" id="ARBA00022692"/>
    </source>
</evidence>
<comment type="caution">
    <text evidence="9">The sequence shown here is derived from an EMBL/GenBank/DDBJ whole genome shotgun (WGS) entry which is preliminary data.</text>
</comment>
<organism evidence="9">
    <name type="scientific">candidate division TA06 bacterium ADurb.Bin417</name>
    <dbReference type="NCBI Taxonomy" id="1852828"/>
    <lineage>
        <taxon>Bacteria</taxon>
        <taxon>Bacteria division TA06</taxon>
    </lineage>
</organism>
<dbReference type="PANTHER" id="PTHR30472:SF25">
    <property type="entry name" value="ABC TRANSPORTER PERMEASE PROTEIN MJ0876-RELATED"/>
    <property type="match status" value="1"/>
</dbReference>
<dbReference type="AlphaFoldDB" id="A0A1V5MAG9"/>
<dbReference type="InterPro" id="IPR037294">
    <property type="entry name" value="ABC_BtuC-like"/>
</dbReference>
<name>A0A1V5MAG9_UNCT6</name>
<keyword evidence="3" id="KW-0813">Transport</keyword>
<dbReference type="GO" id="GO:0005886">
    <property type="term" value="C:plasma membrane"/>
    <property type="evidence" value="ECO:0007669"/>
    <property type="project" value="UniProtKB-SubCell"/>
</dbReference>
<keyword evidence="4" id="KW-1003">Cell membrane</keyword>
<dbReference type="Gene3D" id="1.10.3470.10">
    <property type="entry name" value="ABC transporter involved in vitamin B12 uptake, BtuC"/>
    <property type="match status" value="1"/>
</dbReference>
<dbReference type="GO" id="GO:0033214">
    <property type="term" value="P:siderophore-iron import into cell"/>
    <property type="evidence" value="ECO:0007669"/>
    <property type="project" value="TreeGrafter"/>
</dbReference>
<evidence type="ECO:0000256" key="4">
    <source>
        <dbReference type="ARBA" id="ARBA00022475"/>
    </source>
</evidence>
<comment type="subcellular location">
    <subcellularLocation>
        <location evidence="1">Cell membrane</location>
        <topology evidence="1">Multi-pass membrane protein</topology>
    </subcellularLocation>
</comment>
<dbReference type="EMBL" id="MWAK01000313">
    <property type="protein sequence ID" value="OPZ89920.1"/>
    <property type="molecule type" value="Genomic_DNA"/>
</dbReference>
<dbReference type="PANTHER" id="PTHR30472">
    <property type="entry name" value="FERRIC ENTEROBACTIN TRANSPORT SYSTEM PERMEASE PROTEIN"/>
    <property type="match status" value="1"/>
</dbReference>
<evidence type="ECO:0000256" key="2">
    <source>
        <dbReference type="ARBA" id="ARBA00007935"/>
    </source>
</evidence>
<sequence>MLAFSRRRHEFGVATTLLTGVMLSFVSSSLLMLIMALVRAEQLQGIIFWMMGSVGLSDPGLLRWSAPVFLAGVLWAWWLAFPLNGLALGESAAHHLGLRVDRVQRSVFLAASLLTGLSVAISGIIGFVGLLVPHLLRPLLGSDHRWLIPASFMAGAAFLVGADLLSRTIISPLELPVGVITGLLGGSIFISSLYRRERHP</sequence>
<protein>
    <submittedName>
        <fullName evidence="9">Hemin transport system permease protein HmuU</fullName>
    </submittedName>
</protein>
<evidence type="ECO:0000256" key="1">
    <source>
        <dbReference type="ARBA" id="ARBA00004651"/>
    </source>
</evidence>
<evidence type="ECO:0000256" key="8">
    <source>
        <dbReference type="SAM" id="Phobius"/>
    </source>
</evidence>
<comment type="similarity">
    <text evidence="2">Belongs to the binding-protein-dependent transport system permease family. FecCD subfamily.</text>
</comment>